<accession>C5BTM8</accession>
<evidence type="ECO:0008006" key="4">
    <source>
        <dbReference type="Google" id="ProtNLM"/>
    </source>
</evidence>
<evidence type="ECO:0000313" key="3">
    <source>
        <dbReference type="Proteomes" id="UP000009080"/>
    </source>
</evidence>
<dbReference type="InterPro" id="IPR009731">
    <property type="entry name" value="P-like"/>
</dbReference>
<dbReference type="Proteomes" id="UP000009080">
    <property type="component" value="Chromosome"/>
</dbReference>
<proteinExistence type="predicted"/>
<sequence length="202" mass="22657">MKKNSPTAAGPTEQATTEQRIDAINQIFALFRRNYHNQFFKAFSNETDVNAAKRLWMESLRRFDTQTLLRAARTVIENNEFLPTLATMVKACELASQQGLPDAHSAYLEACNAPSPKAAHHWSHPAIYHAGKASDWYFLQTNAESVAFPVFRQHYAAVCEQVRLGQDLALPQAPALPEKSATPVDKATARTKMQDLRKSLEL</sequence>
<evidence type="ECO:0000256" key="1">
    <source>
        <dbReference type="SAM" id="MobiDB-lite"/>
    </source>
</evidence>
<feature type="region of interest" description="Disordered" evidence="1">
    <location>
        <begin position="174"/>
        <end position="202"/>
    </location>
</feature>
<dbReference type="KEGG" id="ttu:TERTU_3949"/>
<dbReference type="STRING" id="377629.TERTU_3949"/>
<reference evidence="2 3" key="1">
    <citation type="journal article" date="2009" name="PLoS ONE">
        <title>The complete genome of Teredinibacter turnerae T7901: an intracellular endosymbiont of marine wood-boring bivalves (shipworms).</title>
        <authorList>
            <person name="Yang J.C."/>
            <person name="Madupu R."/>
            <person name="Durkin A.S."/>
            <person name="Ekborg N.A."/>
            <person name="Pedamallu C.S."/>
            <person name="Hostetler J.B."/>
            <person name="Radune D."/>
            <person name="Toms B.S."/>
            <person name="Henrissat B."/>
            <person name="Coutinho P.M."/>
            <person name="Schwarz S."/>
            <person name="Field L."/>
            <person name="Trindade-Silva A.E."/>
            <person name="Soares C.A.G."/>
            <person name="Elshahawi S."/>
            <person name="Hanora A."/>
            <person name="Schmidt E.W."/>
            <person name="Haygood M.G."/>
            <person name="Posfai J."/>
            <person name="Benner J."/>
            <person name="Madinger C."/>
            <person name="Nove J."/>
            <person name="Anton B."/>
            <person name="Chaudhary K."/>
            <person name="Foster J."/>
            <person name="Holman A."/>
            <person name="Kumar S."/>
            <person name="Lessard P.A."/>
            <person name="Luyten Y.A."/>
            <person name="Slatko B."/>
            <person name="Wood N."/>
            <person name="Wu B."/>
            <person name="Teplitski M."/>
            <person name="Mougous J.D."/>
            <person name="Ward N."/>
            <person name="Eisen J.A."/>
            <person name="Badger J.H."/>
            <person name="Distel D.L."/>
        </authorList>
    </citation>
    <scope>NUCLEOTIDE SEQUENCE [LARGE SCALE GENOMIC DNA]</scope>
    <source>
        <strain evidence="3">ATCC 39867 / T7901</strain>
    </source>
</reference>
<dbReference type="OrthoDB" id="5725929at2"/>
<gene>
    <name evidence="2" type="ordered locus">TERTU_3949</name>
</gene>
<dbReference type="EMBL" id="CP001614">
    <property type="protein sequence ID" value="ACR12070.1"/>
    <property type="molecule type" value="Genomic_DNA"/>
</dbReference>
<dbReference type="Pfam" id="PF06992">
    <property type="entry name" value="Phage_lambda_P"/>
    <property type="match status" value="1"/>
</dbReference>
<name>C5BTM8_TERTT</name>
<feature type="compositionally biased region" description="Basic and acidic residues" evidence="1">
    <location>
        <begin position="192"/>
        <end position="202"/>
    </location>
</feature>
<dbReference type="AlphaFoldDB" id="C5BTM8"/>
<keyword evidence="3" id="KW-1185">Reference proteome</keyword>
<organism evidence="2 3">
    <name type="scientific">Teredinibacter turnerae (strain ATCC 39867 / T7901)</name>
    <dbReference type="NCBI Taxonomy" id="377629"/>
    <lineage>
        <taxon>Bacteria</taxon>
        <taxon>Pseudomonadati</taxon>
        <taxon>Pseudomonadota</taxon>
        <taxon>Gammaproteobacteria</taxon>
        <taxon>Cellvibrionales</taxon>
        <taxon>Cellvibrionaceae</taxon>
        <taxon>Teredinibacter</taxon>
    </lineage>
</organism>
<protein>
    <recommendedName>
        <fullName evidence="4">Replicative helicase inhibitor G39P N-terminal domain-containing protein</fullName>
    </recommendedName>
</protein>
<dbReference type="eggNOG" id="ENOG502Z7IN">
    <property type="taxonomic scope" value="Bacteria"/>
</dbReference>
<dbReference type="GO" id="GO:0006270">
    <property type="term" value="P:DNA replication initiation"/>
    <property type="evidence" value="ECO:0007669"/>
    <property type="project" value="InterPro"/>
</dbReference>
<dbReference type="RefSeq" id="WP_015818182.1">
    <property type="nucleotide sequence ID" value="NC_012997.1"/>
</dbReference>
<dbReference type="HOGENOM" id="CLU_079822_2_1_6"/>
<evidence type="ECO:0000313" key="2">
    <source>
        <dbReference type="EMBL" id="ACR12070.1"/>
    </source>
</evidence>